<keyword evidence="5 6" id="KW-0472">Membrane</keyword>
<evidence type="ECO:0000256" key="2">
    <source>
        <dbReference type="ARBA" id="ARBA00009399"/>
    </source>
</evidence>
<organism evidence="8 9">
    <name type="scientific">Rhodoferax koreensis</name>
    <dbReference type="NCBI Taxonomy" id="1842727"/>
    <lineage>
        <taxon>Bacteria</taxon>
        <taxon>Pseudomonadati</taxon>
        <taxon>Pseudomonadota</taxon>
        <taxon>Betaproteobacteria</taxon>
        <taxon>Burkholderiales</taxon>
        <taxon>Comamonadaceae</taxon>
        <taxon>Rhodoferax</taxon>
    </lineage>
</organism>
<dbReference type="GO" id="GO:0000271">
    <property type="term" value="P:polysaccharide biosynthetic process"/>
    <property type="evidence" value="ECO:0007669"/>
    <property type="project" value="InterPro"/>
</dbReference>
<proteinExistence type="inferred from homology"/>
<evidence type="ECO:0000256" key="3">
    <source>
        <dbReference type="ARBA" id="ARBA00022692"/>
    </source>
</evidence>
<feature type="domain" description="GtrA/DPMS transmembrane" evidence="7">
    <location>
        <begin position="17"/>
        <end position="134"/>
    </location>
</feature>
<keyword evidence="9" id="KW-1185">Reference proteome</keyword>
<reference evidence="8 9" key="1">
    <citation type="submission" date="2017-01" db="EMBL/GenBank/DDBJ databases">
        <authorList>
            <person name="Mah S.A."/>
            <person name="Swanson W.J."/>
            <person name="Moy G.W."/>
            <person name="Vacquier V.D."/>
        </authorList>
    </citation>
    <scope>NUCLEOTIDE SEQUENCE [LARGE SCALE GENOMIC DNA]</scope>
    <source>
        <strain evidence="8 9">DCY110</strain>
    </source>
</reference>
<dbReference type="RefSeq" id="WP_076197045.1">
    <property type="nucleotide sequence ID" value="NZ_CP019236.1"/>
</dbReference>
<feature type="transmembrane region" description="Helical" evidence="6">
    <location>
        <begin position="42"/>
        <end position="61"/>
    </location>
</feature>
<gene>
    <name evidence="8" type="ORF">RD110_04355</name>
</gene>
<protein>
    <recommendedName>
        <fullName evidence="7">GtrA/DPMS transmembrane domain-containing protein</fullName>
    </recommendedName>
</protein>
<accession>A0A1P8JS01</accession>
<evidence type="ECO:0000256" key="5">
    <source>
        <dbReference type="ARBA" id="ARBA00023136"/>
    </source>
</evidence>
<dbReference type="STRING" id="1842727.RD110_04355"/>
<dbReference type="InterPro" id="IPR007267">
    <property type="entry name" value="GtrA_DPMS_TM"/>
</dbReference>
<evidence type="ECO:0000313" key="9">
    <source>
        <dbReference type="Proteomes" id="UP000186609"/>
    </source>
</evidence>
<dbReference type="KEGG" id="rhy:RD110_04355"/>
<evidence type="ECO:0000256" key="1">
    <source>
        <dbReference type="ARBA" id="ARBA00004141"/>
    </source>
</evidence>
<dbReference type="PANTHER" id="PTHR38459">
    <property type="entry name" value="PROPHAGE BACTOPRENOL-LINKED GLUCOSE TRANSLOCASE HOMOLOG"/>
    <property type="match status" value="1"/>
</dbReference>
<dbReference type="AlphaFoldDB" id="A0A1P8JS01"/>
<keyword evidence="4 6" id="KW-1133">Transmembrane helix</keyword>
<name>A0A1P8JS01_9BURK</name>
<keyword evidence="3 6" id="KW-0812">Transmembrane</keyword>
<evidence type="ECO:0000256" key="6">
    <source>
        <dbReference type="SAM" id="Phobius"/>
    </source>
</evidence>
<sequence length="139" mass="15032">MQTPSPERLAGLGRVLRFGLAGGANTAVTFLVYAGLVRSGVAYPLANGFAWMLGLICGYLLGKLYVFRDRAVPVHRSRKQFLTFTGVYIVSFLLSTGLLAALVESGLFNAVTAQFLVIPVVATFNFVSSRYIVFDSDVT</sequence>
<dbReference type="EMBL" id="CP019236">
    <property type="protein sequence ID" value="APW36532.1"/>
    <property type="molecule type" value="Genomic_DNA"/>
</dbReference>
<dbReference type="OrthoDB" id="8757753at2"/>
<dbReference type="Pfam" id="PF04138">
    <property type="entry name" value="GtrA_DPMS_TM"/>
    <property type="match status" value="1"/>
</dbReference>
<comment type="subcellular location">
    <subcellularLocation>
        <location evidence="1">Membrane</location>
        <topology evidence="1">Multi-pass membrane protein</topology>
    </subcellularLocation>
</comment>
<evidence type="ECO:0000259" key="7">
    <source>
        <dbReference type="Pfam" id="PF04138"/>
    </source>
</evidence>
<feature type="transmembrane region" description="Helical" evidence="6">
    <location>
        <begin position="107"/>
        <end position="127"/>
    </location>
</feature>
<evidence type="ECO:0000313" key="8">
    <source>
        <dbReference type="EMBL" id="APW36532.1"/>
    </source>
</evidence>
<dbReference type="InterPro" id="IPR051401">
    <property type="entry name" value="GtrA_CellWall_Glycosyl"/>
</dbReference>
<dbReference type="GO" id="GO:0005886">
    <property type="term" value="C:plasma membrane"/>
    <property type="evidence" value="ECO:0007669"/>
    <property type="project" value="TreeGrafter"/>
</dbReference>
<dbReference type="Proteomes" id="UP000186609">
    <property type="component" value="Chromosome"/>
</dbReference>
<comment type="similarity">
    <text evidence="2">Belongs to the GtrA family.</text>
</comment>
<feature type="transmembrane region" description="Helical" evidence="6">
    <location>
        <begin position="81"/>
        <end position="101"/>
    </location>
</feature>
<feature type="transmembrane region" description="Helical" evidence="6">
    <location>
        <begin position="15"/>
        <end position="36"/>
    </location>
</feature>
<evidence type="ECO:0000256" key="4">
    <source>
        <dbReference type="ARBA" id="ARBA00022989"/>
    </source>
</evidence>
<dbReference type="PANTHER" id="PTHR38459:SF1">
    <property type="entry name" value="PROPHAGE BACTOPRENOL-LINKED GLUCOSE TRANSLOCASE HOMOLOG"/>
    <property type="match status" value="1"/>
</dbReference>